<evidence type="ECO:0000256" key="3">
    <source>
        <dbReference type="ARBA" id="ARBA00012733"/>
    </source>
</evidence>
<dbReference type="Ensembl" id="ENSACAT00000027995.2">
    <property type="protein sequence ID" value="ENSACAP00000019835.2"/>
    <property type="gene ID" value="ENSACAG00000023263.2"/>
</dbReference>
<dbReference type="HOGENOM" id="CLU_024620_2_1_1"/>
<keyword evidence="7" id="KW-0443">Lipid metabolism</keyword>
<keyword evidence="12" id="KW-1185">Reference proteome</keyword>
<dbReference type="RefSeq" id="XP_062830398.1">
    <property type="nucleotide sequence ID" value="XM_062974328.1"/>
</dbReference>
<evidence type="ECO:0000313" key="12">
    <source>
        <dbReference type="Proteomes" id="UP000001646"/>
    </source>
</evidence>
<dbReference type="Gene3D" id="2.120.10.10">
    <property type="match status" value="1"/>
</dbReference>
<evidence type="ECO:0000256" key="6">
    <source>
        <dbReference type="ARBA" id="ARBA00022963"/>
    </source>
</evidence>
<dbReference type="GeneTree" id="ENSGT00950000182944"/>
<dbReference type="eggNOG" id="ENOG502QSFT">
    <property type="taxonomic scope" value="Eukaryota"/>
</dbReference>
<keyword evidence="9" id="KW-0326">Glycosidase</keyword>
<reference evidence="11" key="3">
    <citation type="submission" date="2025-09" db="UniProtKB">
        <authorList>
            <consortium name="Ensembl"/>
        </authorList>
    </citation>
    <scope>IDENTIFICATION</scope>
</reference>
<evidence type="ECO:0000256" key="9">
    <source>
        <dbReference type="ARBA" id="ARBA00023295"/>
    </source>
</evidence>
<sequence length="423" mass="46845">MWDIPENMSRSEIGSGKVTLFRQEAPNGLTYRIPALLYLPSESAFLAFAEKRSSFRDEHAEFLVMRRGKKGGMSVQWGLQESLVTAALPNHRTMNPCPVFEKTSGTIFLFFICVETPVTEWHQITTGQNAARLCYVSSRDGGRTWSPTIDLTKQVIGNDLENWATFAVGPGHGIQLSSGRLVIPAYTYYIHERRPGRVPTCSTRPHCFTLYSDDGGRNWTQGQLLRDLQTTECQVAELTHWDESRVLYCSARSPDKSRAEAFGAVGGDRFEKSSLCKQLCEPPHGCQGSIVSFTPVPIPSDGGRMEVVGESVHPLGLVSSSKSWLVFSHPTQGHKRLDLGLYLNISPLDQGSWKGPWVLHKGPCGYSDLAFCEEGDQQVFGCLFECGTTRECEEIAFQLFTGDELLRNVARSCSCGSSAAEPQ</sequence>
<proteinExistence type="inferred from homology"/>
<dbReference type="FunFam" id="2.120.10.10:FF:000002">
    <property type="entry name" value="Neuraminidase 3"/>
    <property type="match status" value="1"/>
</dbReference>
<keyword evidence="8" id="KW-0119">Carbohydrate metabolism</keyword>
<evidence type="ECO:0000256" key="4">
    <source>
        <dbReference type="ARBA" id="ARBA00022737"/>
    </source>
</evidence>
<evidence type="ECO:0000259" key="10">
    <source>
        <dbReference type="Pfam" id="PF13088"/>
    </source>
</evidence>
<evidence type="ECO:0000256" key="5">
    <source>
        <dbReference type="ARBA" id="ARBA00022801"/>
    </source>
</evidence>
<comment type="catalytic activity">
    <reaction evidence="1">
        <text>Hydrolysis of alpha-(2-&gt;3)-, alpha-(2-&gt;6)-, alpha-(2-&gt;8)- glycosidic linkages of terminal sialic acid residues in oligosaccharides, glycoproteins, glycolipids, colominic acid and synthetic substrates.</text>
        <dbReference type="EC" id="3.2.1.18"/>
    </reaction>
</comment>
<evidence type="ECO:0000256" key="8">
    <source>
        <dbReference type="ARBA" id="ARBA00023277"/>
    </source>
</evidence>
<dbReference type="EC" id="3.2.1.18" evidence="3"/>
<reference evidence="11" key="1">
    <citation type="submission" date="2009-12" db="EMBL/GenBank/DDBJ databases">
        <title>The Genome Sequence of Anolis carolinensis (Green Anole Lizard).</title>
        <authorList>
            <consortium name="The Genome Sequencing Platform"/>
            <person name="Di Palma F."/>
            <person name="Alfoldi J."/>
            <person name="Heiman D."/>
            <person name="Young S."/>
            <person name="Grabherr M."/>
            <person name="Johnson J."/>
            <person name="Lander E.S."/>
            <person name="Lindblad-Toh K."/>
        </authorList>
    </citation>
    <scope>NUCLEOTIDE SEQUENCE [LARGE SCALE GENOMIC DNA]</scope>
    <source>
        <strain evidence="11">JBL SC #1</strain>
    </source>
</reference>
<organism evidence="11 12">
    <name type="scientific">Anolis carolinensis</name>
    <name type="common">Green anole</name>
    <name type="synonym">American chameleon</name>
    <dbReference type="NCBI Taxonomy" id="28377"/>
    <lineage>
        <taxon>Eukaryota</taxon>
        <taxon>Metazoa</taxon>
        <taxon>Chordata</taxon>
        <taxon>Craniata</taxon>
        <taxon>Vertebrata</taxon>
        <taxon>Euteleostomi</taxon>
        <taxon>Lepidosauria</taxon>
        <taxon>Squamata</taxon>
        <taxon>Bifurcata</taxon>
        <taxon>Unidentata</taxon>
        <taxon>Episquamata</taxon>
        <taxon>Toxicofera</taxon>
        <taxon>Iguania</taxon>
        <taxon>Dactyloidae</taxon>
        <taxon>Anolis</taxon>
    </lineage>
</organism>
<evidence type="ECO:0000313" key="11">
    <source>
        <dbReference type="Ensembl" id="ENSACAP00000019835.2"/>
    </source>
</evidence>
<dbReference type="GO" id="GO:0016020">
    <property type="term" value="C:membrane"/>
    <property type="evidence" value="ECO:0000318"/>
    <property type="project" value="GO_Central"/>
</dbReference>
<reference evidence="11" key="2">
    <citation type="submission" date="2025-08" db="UniProtKB">
        <authorList>
            <consortium name="Ensembl"/>
        </authorList>
    </citation>
    <scope>IDENTIFICATION</scope>
</reference>
<dbReference type="GO" id="GO:0005737">
    <property type="term" value="C:cytoplasm"/>
    <property type="evidence" value="ECO:0000318"/>
    <property type="project" value="GO_Central"/>
</dbReference>
<feature type="domain" description="Sialidase" evidence="10">
    <location>
        <begin position="47"/>
        <end position="376"/>
    </location>
</feature>
<dbReference type="InterPro" id="IPR026856">
    <property type="entry name" value="Sialidase_fam"/>
</dbReference>
<accession>H9GT35</accession>
<dbReference type="AlphaFoldDB" id="H9GT35"/>
<keyword evidence="6" id="KW-0442">Lipid degradation</keyword>
<dbReference type="InterPro" id="IPR011040">
    <property type="entry name" value="Sialidase"/>
</dbReference>
<dbReference type="GO" id="GO:0004308">
    <property type="term" value="F:exo-alpha-sialidase activity"/>
    <property type="evidence" value="ECO:0000318"/>
    <property type="project" value="GO_Central"/>
</dbReference>
<keyword evidence="5" id="KW-0378">Hydrolase</keyword>
<protein>
    <recommendedName>
        <fullName evidence="3">exo-alpha-sialidase</fullName>
        <ecNumber evidence="3">3.2.1.18</ecNumber>
    </recommendedName>
</protein>
<dbReference type="Bgee" id="ENSACAG00000023263">
    <property type="expression patterns" value="Expressed in skeletal muscle tissue and 1 other cell type or tissue"/>
</dbReference>
<dbReference type="PANTHER" id="PTHR10628">
    <property type="entry name" value="SIALIDASE"/>
    <property type="match status" value="1"/>
</dbReference>
<name>H9GT35_ANOCA</name>
<dbReference type="InterPro" id="IPR036278">
    <property type="entry name" value="Sialidase_sf"/>
</dbReference>
<dbReference type="InParanoid" id="H9GT35"/>
<evidence type="ECO:0000256" key="2">
    <source>
        <dbReference type="ARBA" id="ARBA00009348"/>
    </source>
</evidence>
<dbReference type="GO" id="GO:0005764">
    <property type="term" value="C:lysosome"/>
    <property type="evidence" value="ECO:0000318"/>
    <property type="project" value="GO_Central"/>
</dbReference>
<evidence type="ECO:0000256" key="1">
    <source>
        <dbReference type="ARBA" id="ARBA00000427"/>
    </source>
</evidence>
<gene>
    <name evidence="11" type="primary">LOC100558174</name>
</gene>
<dbReference type="Proteomes" id="UP000001646">
    <property type="component" value="Unplaced"/>
</dbReference>
<dbReference type="CDD" id="cd15482">
    <property type="entry name" value="Sialidase_non-viral"/>
    <property type="match status" value="1"/>
</dbReference>
<dbReference type="GO" id="GO:0006689">
    <property type="term" value="P:ganglioside catabolic process"/>
    <property type="evidence" value="ECO:0000318"/>
    <property type="project" value="GO_Central"/>
</dbReference>
<dbReference type="Pfam" id="PF13088">
    <property type="entry name" value="BNR_2"/>
    <property type="match status" value="1"/>
</dbReference>
<dbReference type="SUPFAM" id="SSF50939">
    <property type="entry name" value="Sialidases"/>
    <property type="match status" value="1"/>
</dbReference>
<dbReference type="GeneID" id="100558174"/>
<comment type="similarity">
    <text evidence="2">Belongs to the glycosyl hydrolase 33 family.</text>
</comment>
<keyword evidence="4" id="KW-0677">Repeat</keyword>
<dbReference type="PANTHER" id="PTHR10628:SF23">
    <property type="entry name" value="SIALIDASE-3"/>
    <property type="match status" value="1"/>
</dbReference>
<evidence type="ECO:0000256" key="7">
    <source>
        <dbReference type="ARBA" id="ARBA00023098"/>
    </source>
</evidence>
<dbReference type="STRING" id="28377.ENSACAP00000019835"/>
<dbReference type="GO" id="GO:0009313">
    <property type="term" value="P:oligosaccharide catabolic process"/>
    <property type="evidence" value="ECO:0000318"/>
    <property type="project" value="GO_Central"/>
</dbReference>